<dbReference type="FunFam" id="3.40.50.1820:FF:000235">
    <property type="entry name" value="Cutinase 1"/>
    <property type="match status" value="1"/>
</dbReference>
<sequence>MKITAALTLLATAGVMAAPADLDERQFGGSSTRTDLEDGNSSDCPSTILIFARATGERGNIGGSTGPALTGSLEREFRDIWVQGVGGPYDASTADNLLPKGTSQAAIDEAVRLFNMANQKCPQASVVTGGYSQGTAVIAGALPELSAAAKEQVKGAVLFGYTKNQQNDERIPDYPTERTSIFCNRGDLVCEGTLILAAPHFAYTGVARGDAADFLIDRVNA</sequence>
<keyword evidence="15" id="KW-1185">Reference proteome</keyword>
<evidence type="ECO:0000256" key="4">
    <source>
        <dbReference type="ARBA" id="ARBA00022487"/>
    </source>
</evidence>
<comment type="function">
    <text evidence="13">Catalyzes the hydrolysis of complex carboxylic polyesters found in the cell wall of plants. Degrades cutin, a macromolecule that forms the structure of the plant cuticle.</text>
</comment>
<organism evidence="14 15">
    <name type="scientific">Hapsidospora chrysogenum (strain ATCC 11550 / CBS 779.69 / DSM 880 / IAM 14645 / JCM 23072 / IMI 49137)</name>
    <name type="common">Acremonium chrysogenum</name>
    <dbReference type="NCBI Taxonomy" id="857340"/>
    <lineage>
        <taxon>Eukaryota</taxon>
        <taxon>Fungi</taxon>
        <taxon>Dikarya</taxon>
        <taxon>Ascomycota</taxon>
        <taxon>Pezizomycotina</taxon>
        <taxon>Sordariomycetes</taxon>
        <taxon>Hypocreomycetidae</taxon>
        <taxon>Hypocreales</taxon>
        <taxon>Bionectriaceae</taxon>
        <taxon>Hapsidospora</taxon>
    </lineage>
</organism>
<keyword evidence="7 13" id="KW-0378">Hydrolase</keyword>
<dbReference type="InterPro" id="IPR043579">
    <property type="entry name" value="CUTINASE_2"/>
</dbReference>
<dbReference type="SMART" id="SM01110">
    <property type="entry name" value="Cutinase"/>
    <property type="match status" value="1"/>
</dbReference>
<feature type="disulfide bond" evidence="12">
    <location>
        <begin position="44"/>
        <end position="121"/>
    </location>
</feature>
<keyword evidence="6 13" id="KW-0732">Signal</keyword>
<evidence type="ECO:0000256" key="2">
    <source>
        <dbReference type="ARBA" id="ARBA00007534"/>
    </source>
</evidence>
<dbReference type="HOGENOM" id="CLU_040058_2_0_1"/>
<keyword evidence="5 13" id="KW-0964">Secreted</keyword>
<dbReference type="EMBL" id="JPKY01000004">
    <property type="protein sequence ID" value="KFH48283.1"/>
    <property type="molecule type" value="Genomic_DNA"/>
</dbReference>
<dbReference type="PROSITE" id="PS00931">
    <property type="entry name" value="CUTINASE_2"/>
    <property type="match status" value="1"/>
</dbReference>
<feature type="active site" description="Proton donor/acceptor" evidence="11">
    <location>
        <position position="200"/>
    </location>
</feature>
<gene>
    <name evidence="14" type="ORF">ACRE_008380</name>
</gene>
<dbReference type="STRING" id="857340.A0A086TG01"/>
<dbReference type="InterPro" id="IPR000675">
    <property type="entry name" value="Cutinase/axe"/>
</dbReference>
<evidence type="ECO:0000256" key="6">
    <source>
        <dbReference type="ARBA" id="ARBA00022729"/>
    </source>
</evidence>
<feature type="active site" description="Nucleophile" evidence="11">
    <location>
        <position position="132"/>
    </location>
</feature>
<dbReference type="PANTHER" id="PTHR48250:SF3">
    <property type="entry name" value="CUTINASE 1-RELATED"/>
    <property type="match status" value="1"/>
</dbReference>
<evidence type="ECO:0000313" key="14">
    <source>
        <dbReference type="EMBL" id="KFH48283.1"/>
    </source>
</evidence>
<keyword evidence="9 12" id="KW-1015">Disulfide bond</keyword>
<evidence type="ECO:0000256" key="12">
    <source>
        <dbReference type="PIRSR" id="PIRSR611150-2"/>
    </source>
</evidence>
<dbReference type="OrthoDB" id="3225429at2759"/>
<dbReference type="PANTHER" id="PTHR48250">
    <property type="entry name" value="CUTINASE 2-RELATED"/>
    <property type="match status" value="1"/>
</dbReference>
<feature type="active site" evidence="11">
    <location>
        <position position="187"/>
    </location>
</feature>
<evidence type="ECO:0000256" key="8">
    <source>
        <dbReference type="ARBA" id="ARBA00023026"/>
    </source>
</evidence>
<evidence type="ECO:0000313" key="15">
    <source>
        <dbReference type="Proteomes" id="UP000029964"/>
    </source>
</evidence>
<evidence type="ECO:0000256" key="10">
    <source>
        <dbReference type="ARBA" id="ARBA00034045"/>
    </source>
</evidence>
<evidence type="ECO:0000256" key="5">
    <source>
        <dbReference type="ARBA" id="ARBA00022525"/>
    </source>
</evidence>
<dbReference type="GO" id="GO:0050525">
    <property type="term" value="F:cutinase activity"/>
    <property type="evidence" value="ECO:0007669"/>
    <property type="project" value="UniProtKB-UniRule"/>
</dbReference>
<dbReference type="SUPFAM" id="SSF53474">
    <property type="entry name" value="alpha/beta-Hydrolases"/>
    <property type="match status" value="1"/>
</dbReference>
<dbReference type="InterPro" id="IPR029058">
    <property type="entry name" value="AB_hydrolase_fold"/>
</dbReference>
<comment type="similarity">
    <text evidence="2 13">Belongs to the cutinase family.</text>
</comment>
<dbReference type="PRINTS" id="PR00129">
    <property type="entry name" value="CUTINASE"/>
</dbReference>
<keyword evidence="4 13" id="KW-0719">Serine esterase</keyword>
<evidence type="ECO:0000256" key="9">
    <source>
        <dbReference type="ARBA" id="ARBA00023157"/>
    </source>
</evidence>
<dbReference type="AlphaFoldDB" id="A0A086TG01"/>
<comment type="caution">
    <text evidence="14">The sequence shown here is derived from an EMBL/GenBank/DDBJ whole genome shotgun (WGS) entry which is preliminary data.</text>
</comment>
<dbReference type="Proteomes" id="UP000029964">
    <property type="component" value="Unassembled WGS sequence"/>
</dbReference>
<comment type="catalytic activity">
    <reaction evidence="10 13">
        <text>cutin + H2O = cutin monomers.</text>
        <dbReference type="EC" id="3.1.1.74"/>
    </reaction>
</comment>
<accession>A0A086TG01</accession>
<dbReference type="GO" id="GO:0016052">
    <property type="term" value="P:carbohydrate catabolic process"/>
    <property type="evidence" value="ECO:0007669"/>
    <property type="project" value="TreeGrafter"/>
</dbReference>
<feature type="signal peptide" evidence="13">
    <location>
        <begin position="1"/>
        <end position="17"/>
    </location>
</feature>
<dbReference type="EC" id="3.1.1.74" evidence="3 13"/>
<comment type="subcellular location">
    <subcellularLocation>
        <location evidence="1 13">Secreted</location>
    </subcellularLocation>
</comment>
<dbReference type="Pfam" id="PF01083">
    <property type="entry name" value="Cutinase"/>
    <property type="match status" value="1"/>
</dbReference>
<feature type="chain" id="PRO_5005106432" description="Cutinase" evidence="13">
    <location>
        <begin position="18"/>
        <end position="221"/>
    </location>
</feature>
<evidence type="ECO:0000256" key="3">
    <source>
        <dbReference type="ARBA" id="ARBA00013095"/>
    </source>
</evidence>
<dbReference type="InterPro" id="IPR011150">
    <property type="entry name" value="Cutinase_monf"/>
</dbReference>
<evidence type="ECO:0000256" key="1">
    <source>
        <dbReference type="ARBA" id="ARBA00004613"/>
    </source>
</evidence>
<evidence type="ECO:0000256" key="11">
    <source>
        <dbReference type="PIRSR" id="PIRSR611150-1"/>
    </source>
</evidence>
<evidence type="ECO:0000256" key="13">
    <source>
        <dbReference type="RuleBase" id="RU361263"/>
    </source>
</evidence>
<evidence type="ECO:0000256" key="7">
    <source>
        <dbReference type="ARBA" id="ARBA00022801"/>
    </source>
</evidence>
<proteinExistence type="inferred from homology"/>
<dbReference type="GO" id="GO:0005576">
    <property type="term" value="C:extracellular region"/>
    <property type="evidence" value="ECO:0007669"/>
    <property type="project" value="UniProtKB-SubCell"/>
</dbReference>
<name>A0A086TG01_HAPC1</name>
<feature type="disulfide bond" evidence="12">
    <location>
        <begin position="183"/>
        <end position="190"/>
    </location>
</feature>
<dbReference type="InterPro" id="IPR043580">
    <property type="entry name" value="CUTINASE_1"/>
</dbReference>
<dbReference type="PROSITE" id="PS00155">
    <property type="entry name" value="CUTINASE_1"/>
    <property type="match status" value="1"/>
</dbReference>
<dbReference type="Gene3D" id="3.40.50.1820">
    <property type="entry name" value="alpha/beta hydrolase"/>
    <property type="match status" value="1"/>
</dbReference>
<protein>
    <recommendedName>
        <fullName evidence="3 13">Cutinase</fullName>
        <ecNumber evidence="3 13">3.1.1.74</ecNumber>
    </recommendedName>
</protein>
<reference evidence="15" key="1">
    <citation type="journal article" date="2014" name="Genome Announc.">
        <title>Genome sequence and annotation of Acremonium chrysogenum, producer of the beta-lactam antibiotic cephalosporin C.</title>
        <authorList>
            <person name="Terfehr D."/>
            <person name="Dahlmann T.A."/>
            <person name="Specht T."/>
            <person name="Zadra I."/>
            <person name="Kuernsteiner H."/>
            <person name="Kueck U."/>
        </authorList>
    </citation>
    <scope>NUCLEOTIDE SEQUENCE [LARGE SCALE GENOMIC DNA]</scope>
    <source>
        <strain evidence="15">ATCC 11550 / CBS 779.69 / DSM 880 / IAM 14645 / JCM 23072 / IMI 49137</strain>
    </source>
</reference>
<keyword evidence="8" id="KW-0843">Virulence</keyword>